<feature type="transmembrane region" description="Helical" evidence="5">
    <location>
        <begin position="151"/>
        <end position="171"/>
    </location>
</feature>
<feature type="transmembrane region" description="Helical" evidence="5">
    <location>
        <begin position="20"/>
        <end position="37"/>
    </location>
</feature>
<dbReference type="InterPro" id="IPR011701">
    <property type="entry name" value="MFS"/>
</dbReference>
<dbReference type="InterPro" id="IPR000849">
    <property type="entry name" value="Sugar_P_transporter"/>
</dbReference>
<feature type="transmembrane region" description="Helical" evidence="5">
    <location>
        <begin position="382"/>
        <end position="403"/>
    </location>
</feature>
<name>A0A0F7G2I1_9MICC</name>
<dbReference type="Gene3D" id="1.20.1250.20">
    <property type="entry name" value="MFS general substrate transporter like domains"/>
    <property type="match status" value="2"/>
</dbReference>
<feature type="domain" description="Major facilitator superfamily (MFS) profile" evidence="6">
    <location>
        <begin position="24"/>
        <end position="408"/>
    </location>
</feature>
<dbReference type="Pfam" id="PF07690">
    <property type="entry name" value="MFS_1"/>
    <property type="match status" value="1"/>
</dbReference>
<keyword evidence="4 5" id="KW-0472">Membrane</keyword>
<geneLocation type="plasmid" evidence="7">
    <name>p2MP</name>
</geneLocation>
<reference evidence="7" key="2">
    <citation type="submission" date="2014-02" db="EMBL/GenBank/DDBJ databases">
        <title>Plasmid-mediated 2-methylpyridine and pyridine degradation in Arthrobacter sp. 68b.</title>
        <authorList>
            <person name="Stanislauskiene R."/>
            <person name="Rutkiene R."/>
            <person name="Gasparaviciute R."/>
            <person name="Meskiene R."/>
            <person name="Bachamatova I."/>
            <person name="Marcinkeviciene L."/>
            <person name="Meskys R."/>
        </authorList>
    </citation>
    <scope>NUCLEOTIDE SEQUENCE</scope>
    <source>
        <strain evidence="7">68b</strain>
        <plasmid evidence="7">p2MP</plasmid>
    </source>
</reference>
<dbReference type="InterPro" id="IPR052952">
    <property type="entry name" value="MFS-Transporter"/>
</dbReference>
<dbReference type="PANTHER" id="PTHR23527:SF1">
    <property type="entry name" value="BLL3282 PROTEIN"/>
    <property type="match status" value="1"/>
</dbReference>
<sequence length="420" mass="44153">MITLDPARVGNAVDPSKRPYRWIALMLCWLAFTMTSVDRSTWGPASVFVGEDLGVPLASLGLFATFYYIGYVVSNAGSGFLTDKVGGRLLISLSLMGAGASMMFFGSTTSPAIGMAIQAVIGLFAGAEYAAGIKLISSWFRPEELGKAMGIYTSATSLGVVVANTAVPYMIQHYSWHASYLLFGGISIVAGVVCYLILRPGPVVSKTTHHAEGRSVLRELARNKNLLLLALAGFGGFWGTYGFITWSNALMIKGHGIDPVVAGGIVALYAALGVLGKPLIGWIADKFNGARRVPAMVVLGGFSVMLVVFGLLDNAVAFFIAAPLLGLGAYCYLPLIVALVPRLVSSSVLGTAAGMTNAMWQIGSVLVPLAVGAVFAATNNSFMAALITLAAGPFLGMIIMYFVNERPDDVEIIVKAEGKA</sequence>
<dbReference type="PIRSF" id="PIRSF002808">
    <property type="entry name" value="Hexose_phosphate_transp"/>
    <property type="match status" value="1"/>
</dbReference>
<dbReference type="GO" id="GO:0005886">
    <property type="term" value="C:plasma membrane"/>
    <property type="evidence" value="ECO:0007669"/>
    <property type="project" value="UniProtKB-SubCell"/>
</dbReference>
<dbReference type="PROSITE" id="PS50850">
    <property type="entry name" value="MFS"/>
    <property type="match status" value="1"/>
</dbReference>
<feature type="transmembrane region" description="Helical" evidence="5">
    <location>
        <begin position="259"/>
        <end position="280"/>
    </location>
</feature>
<evidence type="ECO:0000313" key="7">
    <source>
        <dbReference type="EMBL" id="AKG47406.1"/>
    </source>
</evidence>
<dbReference type="InterPro" id="IPR020846">
    <property type="entry name" value="MFS_dom"/>
</dbReference>
<evidence type="ECO:0000256" key="3">
    <source>
        <dbReference type="ARBA" id="ARBA00022989"/>
    </source>
</evidence>
<keyword evidence="7" id="KW-0614">Plasmid</keyword>
<evidence type="ECO:0000256" key="2">
    <source>
        <dbReference type="ARBA" id="ARBA00022692"/>
    </source>
</evidence>
<feature type="transmembrane region" description="Helical" evidence="5">
    <location>
        <begin position="177"/>
        <end position="198"/>
    </location>
</feature>
<evidence type="ECO:0000256" key="1">
    <source>
        <dbReference type="ARBA" id="ARBA00004651"/>
    </source>
</evidence>
<feature type="transmembrane region" description="Helical" evidence="5">
    <location>
        <begin position="112"/>
        <end position="131"/>
    </location>
</feature>
<organism evidence="7">
    <name type="scientific">Arthrobacter sp. 68b</name>
    <dbReference type="NCBI Taxonomy" id="311808"/>
    <lineage>
        <taxon>Bacteria</taxon>
        <taxon>Bacillati</taxon>
        <taxon>Actinomycetota</taxon>
        <taxon>Actinomycetes</taxon>
        <taxon>Micrococcales</taxon>
        <taxon>Micrococcaceae</taxon>
        <taxon>Arthrobacter</taxon>
    </lineage>
</organism>
<dbReference type="SUPFAM" id="SSF103473">
    <property type="entry name" value="MFS general substrate transporter"/>
    <property type="match status" value="1"/>
</dbReference>
<comment type="subcellular location">
    <subcellularLocation>
        <location evidence="1">Cell membrane</location>
        <topology evidence="1">Multi-pass membrane protein</topology>
    </subcellularLocation>
</comment>
<feature type="transmembrane region" description="Helical" evidence="5">
    <location>
        <begin position="352"/>
        <end position="376"/>
    </location>
</feature>
<reference evidence="7" key="1">
    <citation type="journal article" date="2011" name="Biologija">
        <title>Analysis of phthalate degradation operon from Arthrobacter sp. 68b.</title>
        <authorList>
            <person name="Stanislauskiene R."/>
            <person name="Rudenkov M."/>
            <person name="Karvelis L."/>
            <person name="Gasparaviciute R."/>
            <person name="Meskiene R."/>
            <person name="Casaite V."/>
            <person name="Meskys R."/>
        </authorList>
    </citation>
    <scope>NUCLEOTIDE SEQUENCE</scope>
    <source>
        <strain evidence="7">68b</strain>
        <plasmid evidence="7">p2MP</plasmid>
    </source>
</reference>
<keyword evidence="2 5" id="KW-0812">Transmembrane</keyword>
<dbReference type="EMBL" id="KJ410765">
    <property type="protein sequence ID" value="AKG47406.1"/>
    <property type="molecule type" value="Genomic_DNA"/>
</dbReference>
<dbReference type="InterPro" id="IPR036259">
    <property type="entry name" value="MFS_trans_sf"/>
</dbReference>
<feature type="transmembrane region" description="Helical" evidence="5">
    <location>
        <begin position="57"/>
        <end position="77"/>
    </location>
</feature>
<protein>
    <submittedName>
        <fullName evidence="7">MFS transporter</fullName>
    </submittedName>
</protein>
<dbReference type="GO" id="GO:0022857">
    <property type="term" value="F:transmembrane transporter activity"/>
    <property type="evidence" value="ECO:0007669"/>
    <property type="project" value="InterPro"/>
</dbReference>
<accession>A0A0F7G2I1</accession>
<evidence type="ECO:0000259" key="6">
    <source>
        <dbReference type="PROSITE" id="PS50850"/>
    </source>
</evidence>
<dbReference type="PANTHER" id="PTHR23527">
    <property type="entry name" value="BLL3282 PROTEIN"/>
    <property type="match status" value="1"/>
</dbReference>
<proteinExistence type="predicted"/>
<evidence type="ECO:0000256" key="4">
    <source>
        <dbReference type="ARBA" id="ARBA00023136"/>
    </source>
</evidence>
<feature type="transmembrane region" description="Helical" evidence="5">
    <location>
        <begin position="318"/>
        <end position="340"/>
    </location>
</feature>
<feature type="transmembrane region" description="Helical" evidence="5">
    <location>
        <begin position="226"/>
        <end position="247"/>
    </location>
</feature>
<evidence type="ECO:0000256" key="5">
    <source>
        <dbReference type="SAM" id="Phobius"/>
    </source>
</evidence>
<feature type="transmembrane region" description="Helical" evidence="5">
    <location>
        <begin position="292"/>
        <end position="312"/>
    </location>
</feature>
<feature type="transmembrane region" description="Helical" evidence="5">
    <location>
        <begin position="89"/>
        <end position="106"/>
    </location>
</feature>
<dbReference type="AlphaFoldDB" id="A0A0F7G2I1"/>
<keyword evidence="3 5" id="KW-1133">Transmembrane helix</keyword>